<evidence type="ECO:0000256" key="3">
    <source>
        <dbReference type="ARBA" id="ARBA00022475"/>
    </source>
</evidence>
<comment type="subcellular location">
    <subcellularLocation>
        <location evidence="1">Cell membrane</location>
        <topology evidence="1">Multi-pass membrane protein</topology>
    </subcellularLocation>
</comment>
<dbReference type="SUPFAM" id="SSF103473">
    <property type="entry name" value="MFS general substrate transporter"/>
    <property type="match status" value="1"/>
</dbReference>
<name>A0ABS2WMB7_9BACL</name>
<evidence type="ECO:0000313" key="10">
    <source>
        <dbReference type="Proteomes" id="UP001177120"/>
    </source>
</evidence>
<reference evidence="9" key="1">
    <citation type="journal article" date="2024" name="Int. J. Syst. Evol. Microbiol.">
        <title>Polycladomyces zharkentensis sp. nov., a novel thermophilic cellulose- and starch-degrading member of the Bacillota from a geothermal aquifer in Kazakhstan.</title>
        <authorList>
            <person name="Mashzhan A."/>
            <person name="Kistaubayeva A."/>
            <person name="Javier-Lopez R."/>
            <person name="Bissenova U."/>
            <person name="Bissenbay A."/>
            <person name="Birkeland N.K."/>
        </authorList>
    </citation>
    <scope>NUCLEOTIDE SEQUENCE</scope>
    <source>
        <strain evidence="9">ZKZ2T</strain>
    </source>
</reference>
<feature type="transmembrane region" description="Helical" evidence="7">
    <location>
        <begin position="168"/>
        <end position="188"/>
    </location>
</feature>
<dbReference type="Gene3D" id="1.20.1250.20">
    <property type="entry name" value="MFS general substrate transporter like domains"/>
    <property type="match status" value="1"/>
</dbReference>
<feature type="transmembrane region" description="Helical" evidence="7">
    <location>
        <begin position="220"/>
        <end position="242"/>
    </location>
</feature>
<feature type="transmembrane region" description="Helical" evidence="7">
    <location>
        <begin position="12"/>
        <end position="36"/>
    </location>
</feature>
<feature type="transmembrane region" description="Helical" evidence="7">
    <location>
        <begin position="81"/>
        <end position="98"/>
    </location>
</feature>
<protein>
    <submittedName>
        <fullName evidence="9">MFS transporter</fullName>
    </submittedName>
</protein>
<gene>
    <name evidence="9" type="ORF">JQC72_13640</name>
</gene>
<evidence type="ECO:0000256" key="2">
    <source>
        <dbReference type="ARBA" id="ARBA00022448"/>
    </source>
</evidence>
<keyword evidence="5 7" id="KW-1133">Transmembrane helix</keyword>
<proteinExistence type="predicted"/>
<dbReference type="PANTHER" id="PTHR43414:SF6">
    <property type="entry name" value="MULTIDRUG RESISTANCE PROTEIN MDTG"/>
    <property type="match status" value="1"/>
</dbReference>
<dbReference type="Proteomes" id="UP001177120">
    <property type="component" value="Unassembled WGS sequence"/>
</dbReference>
<feature type="transmembrane region" description="Helical" evidence="7">
    <location>
        <begin position="373"/>
        <end position="391"/>
    </location>
</feature>
<evidence type="ECO:0000256" key="5">
    <source>
        <dbReference type="ARBA" id="ARBA00022989"/>
    </source>
</evidence>
<dbReference type="RefSeq" id="WP_205496588.1">
    <property type="nucleotide sequence ID" value="NZ_JAFHAP010000013.1"/>
</dbReference>
<evidence type="ECO:0000313" key="9">
    <source>
        <dbReference type="EMBL" id="MBN2910544.1"/>
    </source>
</evidence>
<accession>A0ABS2WMB7</accession>
<evidence type="ECO:0000259" key="8">
    <source>
        <dbReference type="PROSITE" id="PS50850"/>
    </source>
</evidence>
<dbReference type="Pfam" id="PF07690">
    <property type="entry name" value="MFS_1"/>
    <property type="match status" value="1"/>
</dbReference>
<feature type="transmembrane region" description="Helical" evidence="7">
    <location>
        <begin position="287"/>
        <end position="309"/>
    </location>
</feature>
<keyword evidence="2" id="KW-0813">Transport</keyword>
<evidence type="ECO:0000256" key="6">
    <source>
        <dbReference type="ARBA" id="ARBA00023136"/>
    </source>
</evidence>
<feature type="transmembrane region" description="Helical" evidence="7">
    <location>
        <begin position="254"/>
        <end position="275"/>
    </location>
</feature>
<dbReference type="PRINTS" id="PR01035">
    <property type="entry name" value="TCRTETA"/>
</dbReference>
<organism evidence="9 10">
    <name type="scientific">Polycladomyces zharkentensis</name>
    <dbReference type="NCBI Taxonomy" id="2807616"/>
    <lineage>
        <taxon>Bacteria</taxon>
        <taxon>Bacillati</taxon>
        <taxon>Bacillota</taxon>
        <taxon>Bacilli</taxon>
        <taxon>Bacillales</taxon>
        <taxon>Thermoactinomycetaceae</taxon>
        <taxon>Polycladomyces</taxon>
    </lineage>
</organism>
<dbReference type="InterPro" id="IPR001958">
    <property type="entry name" value="Tet-R_TetA/multi-R_MdtG-like"/>
</dbReference>
<dbReference type="InterPro" id="IPR011701">
    <property type="entry name" value="MFS"/>
</dbReference>
<dbReference type="InterPro" id="IPR020846">
    <property type="entry name" value="MFS_dom"/>
</dbReference>
<evidence type="ECO:0000256" key="4">
    <source>
        <dbReference type="ARBA" id="ARBA00022692"/>
    </source>
</evidence>
<dbReference type="PANTHER" id="PTHR43414">
    <property type="entry name" value="MULTIDRUG RESISTANCE PROTEIN MDTG"/>
    <property type="match status" value="1"/>
</dbReference>
<dbReference type="EMBL" id="JAFHAP010000013">
    <property type="protein sequence ID" value="MBN2910544.1"/>
    <property type="molecule type" value="Genomic_DNA"/>
</dbReference>
<evidence type="ECO:0000256" key="7">
    <source>
        <dbReference type="SAM" id="Phobius"/>
    </source>
</evidence>
<keyword evidence="10" id="KW-1185">Reference proteome</keyword>
<feature type="transmembrane region" description="Helical" evidence="7">
    <location>
        <begin position="48"/>
        <end position="69"/>
    </location>
</feature>
<sequence>MNVMSGRKAGFAVLWSGQFLATAGLTVMVPLLPFYLTHLGVTDPAANRFWTGLCVAAPAATLCLVSPLWGRIGDRWGRKWMVVRALFGLAGCLLLMSFCRTPFQFFLCRLLQGAFGGVVDAASAYASSEAPKEERGKVLGMLQSATAAGSLIGPLIGGVLADWIGFRALLWAIGVLTGISGFVAVVVLRETQKPKAEEASNTRVYGTWVALMRHDRLRSFLITGLCAQIGVFGLVVVFAPYVQGLSGTDGQVSTWVGILQAVTWGASMLGAPWWGVQNDRRKVEINLFWAVLGCAVSILLQVVPSHVIWLLPLRLLQGFCFSAVLQSVMLAVTEESTRENRGLWIGAANSFLVLGQMLGPLTVAVFGGLLSNGWLIVIMGMAFLVGAYALTRNESWKSVVLPSIQVSFERWKIKDDR</sequence>
<feature type="domain" description="Major facilitator superfamily (MFS) profile" evidence="8">
    <location>
        <begin position="10"/>
        <end position="397"/>
    </location>
</feature>
<keyword evidence="6 7" id="KW-0472">Membrane</keyword>
<dbReference type="PROSITE" id="PS50850">
    <property type="entry name" value="MFS"/>
    <property type="match status" value="1"/>
</dbReference>
<keyword evidence="3" id="KW-1003">Cell membrane</keyword>
<evidence type="ECO:0000256" key="1">
    <source>
        <dbReference type="ARBA" id="ARBA00004651"/>
    </source>
</evidence>
<keyword evidence="4 7" id="KW-0812">Transmembrane</keyword>
<dbReference type="InterPro" id="IPR036259">
    <property type="entry name" value="MFS_trans_sf"/>
</dbReference>
<comment type="caution">
    <text evidence="9">The sequence shown here is derived from an EMBL/GenBank/DDBJ whole genome shotgun (WGS) entry which is preliminary data.</text>
</comment>